<reference evidence="21" key="2">
    <citation type="submission" date="2020-11" db="EMBL/GenBank/DDBJ databases">
        <title>Characterization of the complete mitochondrial genome of Lysmata vittata.</title>
        <authorList>
            <person name="Chen J."/>
        </authorList>
    </citation>
    <scope>NUCLEOTIDE SEQUENCE</scope>
</reference>
<evidence type="ECO:0000259" key="19">
    <source>
        <dbReference type="Pfam" id="PF00361"/>
    </source>
</evidence>
<feature type="transmembrane region" description="Helical" evidence="18">
    <location>
        <begin position="233"/>
        <end position="252"/>
    </location>
</feature>
<dbReference type="PRINTS" id="PR01436">
    <property type="entry name" value="NADHDHGNASE2"/>
</dbReference>
<dbReference type="GO" id="GO:0006120">
    <property type="term" value="P:mitochondrial electron transport, NADH to ubiquinone"/>
    <property type="evidence" value="ECO:0007669"/>
    <property type="project" value="InterPro"/>
</dbReference>
<dbReference type="PANTHER" id="PTHR46552:SF1">
    <property type="entry name" value="NADH-UBIQUINONE OXIDOREDUCTASE CHAIN 2"/>
    <property type="match status" value="1"/>
</dbReference>
<dbReference type="EMBL" id="MW285083">
    <property type="protein sequence ID" value="QQP21708.1"/>
    <property type="molecule type" value="Genomic_DNA"/>
</dbReference>
<organism evidence="20">
    <name type="scientific">Lysmata vittata</name>
    <dbReference type="NCBI Taxonomy" id="749979"/>
    <lineage>
        <taxon>Eukaryota</taxon>
        <taxon>Metazoa</taxon>
        <taxon>Ecdysozoa</taxon>
        <taxon>Arthropoda</taxon>
        <taxon>Crustacea</taxon>
        <taxon>Multicrustacea</taxon>
        <taxon>Malacostraca</taxon>
        <taxon>Eumalacostraca</taxon>
        <taxon>Eucarida</taxon>
        <taxon>Decapoda</taxon>
        <taxon>Pleocyemata</taxon>
        <taxon>Caridea</taxon>
        <taxon>Alpheoidea</taxon>
        <taxon>Hippolytidae</taxon>
        <taxon>Lysmata</taxon>
    </lineage>
</organism>
<dbReference type="EC" id="7.1.1.2" evidence="4 18"/>
<keyword evidence="10 18" id="KW-1278">Translocase</keyword>
<sequence>MTNPSRTFFLLSSIMGVIYSTSSTSWLASWIGLELNLISFIPIMFSPKNIYKSEAALKYFLIQALGSSIILFWAPMLLFSTEKTSNMILLSSLTLKLGAAPFHLWLPSVMQGLSWPQCFLLLTMQKIAPLVLISYLEMSEIIIWMIYWSSCLSAMIGGLGGLNQTFIRKIMAYSSINHLGWMMSAFCFSEWSLINYFLIYSFISLSIVSIFHSNEIFHLSNIISTPFFKSMQLLIFIPLFSLGGLPPFLGFFPKLLLISNLIFQNNFIWTLILTMSALFTLFFYLRILMSSILMSSPKMKFNKIPSSWDWNFFLSLSAMNFFPIIFPLLSFPVF</sequence>
<dbReference type="AlphaFoldDB" id="A0A7D5PYE3"/>
<name>A0A7D5PYE3_9EUCA</name>
<feature type="transmembrane region" description="Helical" evidence="18">
    <location>
        <begin position="267"/>
        <end position="289"/>
    </location>
</feature>
<evidence type="ECO:0000256" key="13">
    <source>
        <dbReference type="ARBA" id="ARBA00023027"/>
    </source>
</evidence>
<keyword evidence="15 18" id="KW-0496">Mitochondrion</keyword>
<comment type="similarity">
    <text evidence="3 18">Belongs to the complex I subunit 2 family.</text>
</comment>
<evidence type="ECO:0000256" key="16">
    <source>
        <dbReference type="ARBA" id="ARBA00023136"/>
    </source>
</evidence>
<dbReference type="GO" id="GO:0005743">
    <property type="term" value="C:mitochondrial inner membrane"/>
    <property type="evidence" value="ECO:0007669"/>
    <property type="project" value="UniProtKB-SubCell"/>
</dbReference>
<feature type="transmembrane region" description="Helical" evidence="18">
    <location>
        <begin position="142"/>
        <end position="163"/>
    </location>
</feature>
<evidence type="ECO:0000256" key="15">
    <source>
        <dbReference type="ARBA" id="ARBA00023128"/>
    </source>
</evidence>
<feature type="transmembrane region" description="Helical" evidence="18">
    <location>
        <begin position="59"/>
        <end position="81"/>
    </location>
</feature>
<comment type="function">
    <text evidence="18">Core subunit of the mitochondrial membrane respiratory chain NADH dehydrogenase (Complex I) which catalyzes electron transfer from NADH through the respiratory chain, using ubiquinone as an electron acceptor. Essential for the catalytic activity and assembly of complex I.</text>
</comment>
<keyword evidence="9 18" id="KW-0999">Mitochondrion inner membrane</keyword>
<dbReference type="InterPro" id="IPR050175">
    <property type="entry name" value="Complex_I_Subunit_2"/>
</dbReference>
<proteinExistence type="inferred from homology"/>
<evidence type="ECO:0000256" key="12">
    <source>
        <dbReference type="ARBA" id="ARBA00022989"/>
    </source>
</evidence>
<evidence type="ECO:0000256" key="7">
    <source>
        <dbReference type="ARBA" id="ARBA00022660"/>
    </source>
</evidence>
<keyword evidence="11 18" id="KW-0249">Electron transport</keyword>
<comment type="catalytic activity">
    <reaction evidence="17 18">
        <text>a ubiquinone + NADH + 5 H(+)(in) = a ubiquinol + NAD(+) + 4 H(+)(out)</text>
        <dbReference type="Rhea" id="RHEA:29091"/>
        <dbReference type="Rhea" id="RHEA-COMP:9565"/>
        <dbReference type="Rhea" id="RHEA-COMP:9566"/>
        <dbReference type="ChEBI" id="CHEBI:15378"/>
        <dbReference type="ChEBI" id="CHEBI:16389"/>
        <dbReference type="ChEBI" id="CHEBI:17976"/>
        <dbReference type="ChEBI" id="CHEBI:57540"/>
        <dbReference type="ChEBI" id="CHEBI:57945"/>
        <dbReference type="EC" id="7.1.1.2"/>
    </reaction>
</comment>
<evidence type="ECO:0000256" key="17">
    <source>
        <dbReference type="ARBA" id="ARBA00049551"/>
    </source>
</evidence>
<evidence type="ECO:0000256" key="1">
    <source>
        <dbReference type="ARBA" id="ARBA00003257"/>
    </source>
</evidence>
<dbReference type="EMBL" id="MT478132">
    <property type="protein sequence ID" value="QLI42506.1"/>
    <property type="molecule type" value="Genomic_DNA"/>
</dbReference>
<keyword evidence="8 18" id="KW-0812">Transmembrane</keyword>
<evidence type="ECO:0000256" key="8">
    <source>
        <dbReference type="ARBA" id="ARBA00022692"/>
    </source>
</evidence>
<keyword evidence="14 18" id="KW-0830">Ubiquinone</keyword>
<feature type="transmembrane region" description="Helical" evidence="18">
    <location>
        <begin position="87"/>
        <end position="106"/>
    </location>
</feature>
<keyword evidence="6" id="KW-0813">Transport</keyword>
<evidence type="ECO:0000256" key="4">
    <source>
        <dbReference type="ARBA" id="ARBA00012944"/>
    </source>
</evidence>
<evidence type="ECO:0000313" key="21">
    <source>
        <dbReference type="EMBL" id="QQP21708.1"/>
    </source>
</evidence>
<dbReference type="InterPro" id="IPR001750">
    <property type="entry name" value="ND/Mrp_TM"/>
</dbReference>
<feature type="transmembrane region" description="Helical" evidence="18">
    <location>
        <begin position="194"/>
        <end position="212"/>
    </location>
</feature>
<dbReference type="Pfam" id="PF00361">
    <property type="entry name" value="Proton_antipo_M"/>
    <property type="match status" value="1"/>
</dbReference>
<evidence type="ECO:0000313" key="20">
    <source>
        <dbReference type="EMBL" id="QLI42506.1"/>
    </source>
</evidence>
<evidence type="ECO:0000256" key="18">
    <source>
        <dbReference type="RuleBase" id="RU003403"/>
    </source>
</evidence>
<dbReference type="InterPro" id="IPR003917">
    <property type="entry name" value="NADH_UbQ_OxRdtase_chain2"/>
</dbReference>
<keyword evidence="7 18" id="KW-0679">Respiratory chain</keyword>
<evidence type="ECO:0000256" key="3">
    <source>
        <dbReference type="ARBA" id="ARBA00007012"/>
    </source>
</evidence>
<feature type="domain" description="NADH:quinone oxidoreductase/Mrp antiporter transmembrane" evidence="19">
    <location>
        <begin position="23"/>
        <end position="280"/>
    </location>
</feature>
<evidence type="ECO:0000256" key="10">
    <source>
        <dbReference type="ARBA" id="ARBA00022967"/>
    </source>
</evidence>
<gene>
    <name evidence="20" type="primary">nad2</name>
    <name evidence="21" type="synonym">ND2</name>
</gene>
<geneLocation type="mitochondrion" evidence="20"/>
<evidence type="ECO:0000256" key="5">
    <source>
        <dbReference type="ARBA" id="ARBA00021008"/>
    </source>
</evidence>
<keyword evidence="12 18" id="KW-1133">Transmembrane helix</keyword>
<comment type="function">
    <text evidence="1">Core subunit of the mitochondrial membrane respiratory chain NADH dehydrogenase (Complex I) that is believed to belong to the minimal assembly required for catalysis. Complex I functions in the transfer of electrons from NADH to the respiratory chain. The immediate electron acceptor for the enzyme is believed to be ubiquinone.</text>
</comment>
<dbReference type="PANTHER" id="PTHR46552">
    <property type="entry name" value="NADH-UBIQUINONE OXIDOREDUCTASE CHAIN 2"/>
    <property type="match status" value="1"/>
</dbReference>
<evidence type="ECO:0000256" key="2">
    <source>
        <dbReference type="ARBA" id="ARBA00004448"/>
    </source>
</evidence>
<dbReference type="GO" id="GO:0008137">
    <property type="term" value="F:NADH dehydrogenase (ubiquinone) activity"/>
    <property type="evidence" value="ECO:0007669"/>
    <property type="project" value="UniProtKB-EC"/>
</dbReference>
<accession>A0A7D5PYE3</accession>
<keyword evidence="16 18" id="KW-0472">Membrane</keyword>
<protein>
    <recommendedName>
        <fullName evidence="5 18">NADH-ubiquinone oxidoreductase chain 2</fullName>
        <ecNumber evidence="4 18">7.1.1.2</ecNumber>
    </recommendedName>
</protein>
<evidence type="ECO:0000256" key="9">
    <source>
        <dbReference type="ARBA" id="ARBA00022792"/>
    </source>
</evidence>
<evidence type="ECO:0000256" key="11">
    <source>
        <dbReference type="ARBA" id="ARBA00022982"/>
    </source>
</evidence>
<evidence type="ECO:0000256" key="6">
    <source>
        <dbReference type="ARBA" id="ARBA00022448"/>
    </source>
</evidence>
<comment type="subcellular location">
    <subcellularLocation>
        <location evidence="2 18">Mitochondrion inner membrane</location>
        <topology evidence="2 18">Multi-pass membrane protein</topology>
    </subcellularLocation>
</comment>
<keyword evidence="13 18" id="KW-0520">NAD</keyword>
<evidence type="ECO:0000256" key="14">
    <source>
        <dbReference type="ARBA" id="ARBA00023075"/>
    </source>
</evidence>
<reference evidence="20" key="1">
    <citation type="submission" date="2020-05" db="EMBL/GenBank/DDBJ databases">
        <title>The complete mitochondrial genome of Lysmata vittata (Crustacea: Decapoda: Hippolytidae) and its phylogenetic position in Decapoda.</title>
        <authorList>
            <person name="Zhu L."/>
            <person name="Wu J."/>
            <person name="Zhou C."/>
            <person name="Wang D."/>
            <person name="Zhu Z."/>
            <person name="Lin Q."/>
            <person name="Wang J."/>
        </authorList>
    </citation>
    <scope>NUCLEOTIDE SEQUENCE</scope>
    <source>
        <tissue evidence="20">Muscle</tissue>
    </source>
</reference>
<feature type="transmembrane region" description="Helical" evidence="18">
    <location>
        <begin position="310"/>
        <end position="331"/>
    </location>
</feature>